<sequence length="245" mass="27191">MYKVEEKLSHYIAFIAGFERGDRIKKFRNENKTQHPSLRLPWSSAERSLNVYVYGTTVRSSHGSRRAAPESDKYKQRVLVQGAQRAGAPASLIVRCEGPAPPDAAAAAGHVTVLYYKTHLTKLRSSPNKVTMDSESVGRDVVCPSAPDVKHTSRSLPDSPSDLVAAYCSCRADTVRTRRHYFTRVLNDTEIAECLADSIETQCSHASPPHDIAHINLIEEEVLHKTFPEPKDDLPPVSLSEVQTL</sequence>
<keyword evidence="2" id="KW-1185">Reference proteome</keyword>
<name>A0A4C1XDX0_EUMVA</name>
<evidence type="ECO:0000313" key="1">
    <source>
        <dbReference type="EMBL" id="GBP61628.1"/>
    </source>
</evidence>
<gene>
    <name evidence="1" type="ORF">EVAR_43565_1</name>
</gene>
<organism evidence="1 2">
    <name type="scientific">Eumeta variegata</name>
    <name type="common">Bagworm moth</name>
    <name type="synonym">Eumeta japonica</name>
    <dbReference type="NCBI Taxonomy" id="151549"/>
    <lineage>
        <taxon>Eukaryota</taxon>
        <taxon>Metazoa</taxon>
        <taxon>Ecdysozoa</taxon>
        <taxon>Arthropoda</taxon>
        <taxon>Hexapoda</taxon>
        <taxon>Insecta</taxon>
        <taxon>Pterygota</taxon>
        <taxon>Neoptera</taxon>
        <taxon>Endopterygota</taxon>
        <taxon>Lepidoptera</taxon>
        <taxon>Glossata</taxon>
        <taxon>Ditrysia</taxon>
        <taxon>Tineoidea</taxon>
        <taxon>Psychidae</taxon>
        <taxon>Oiketicinae</taxon>
        <taxon>Eumeta</taxon>
    </lineage>
</organism>
<proteinExistence type="predicted"/>
<dbReference type="AlphaFoldDB" id="A0A4C1XDX0"/>
<dbReference type="EMBL" id="BGZK01000819">
    <property type="protein sequence ID" value="GBP61628.1"/>
    <property type="molecule type" value="Genomic_DNA"/>
</dbReference>
<protein>
    <submittedName>
        <fullName evidence="1">Uncharacterized protein</fullName>
    </submittedName>
</protein>
<evidence type="ECO:0000313" key="2">
    <source>
        <dbReference type="Proteomes" id="UP000299102"/>
    </source>
</evidence>
<dbReference type="OrthoDB" id="411871at2759"/>
<accession>A0A4C1XDX0</accession>
<comment type="caution">
    <text evidence="1">The sequence shown here is derived from an EMBL/GenBank/DDBJ whole genome shotgun (WGS) entry which is preliminary data.</text>
</comment>
<reference evidence="1 2" key="1">
    <citation type="journal article" date="2019" name="Commun. Biol.">
        <title>The bagworm genome reveals a unique fibroin gene that provides high tensile strength.</title>
        <authorList>
            <person name="Kono N."/>
            <person name="Nakamura H."/>
            <person name="Ohtoshi R."/>
            <person name="Tomita M."/>
            <person name="Numata K."/>
            <person name="Arakawa K."/>
        </authorList>
    </citation>
    <scope>NUCLEOTIDE SEQUENCE [LARGE SCALE GENOMIC DNA]</scope>
</reference>
<dbReference type="Proteomes" id="UP000299102">
    <property type="component" value="Unassembled WGS sequence"/>
</dbReference>